<comment type="subcellular location">
    <subcellularLocation>
        <location evidence="1">Membrane</location>
        <topology evidence="1">Multi-pass membrane protein</topology>
    </subcellularLocation>
</comment>
<dbReference type="GO" id="GO:0005886">
    <property type="term" value="C:plasma membrane"/>
    <property type="evidence" value="ECO:0007669"/>
    <property type="project" value="TreeGrafter"/>
</dbReference>
<evidence type="ECO:0000256" key="1">
    <source>
        <dbReference type="ARBA" id="ARBA00004141"/>
    </source>
</evidence>
<evidence type="ECO:0000256" key="4">
    <source>
        <dbReference type="ARBA" id="ARBA00023136"/>
    </source>
</evidence>
<dbReference type="SUPFAM" id="SSF48652">
    <property type="entry name" value="Tetraspanin"/>
    <property type="match status" value="1"/>
</dbReference>
<dbReference type="InterPro" id="IPR008952">
    <property type="entry name" value="Tetraspanin_EC2_sf"/>
</dbReference>
<organism evidence="6">
    <name type="scientific">Notodromas monacha</name>
    <dbReference type="NCBI Taxonomy" id="399045"/>
    <lineage>
        <taxon>Eukaryota</taxon>
        <taxon>Metazoa</taxon>
        <taxon>Ecdysozoa</taxon>
        <taxon>Arthropoda</taxon>
        <taxon>Crustacea</taxon>
        <taxon>Oligostraca</taxon>
        <taxon>Ostracoda</taxon>
        <taxon>Podocopa</taxon>
        <taxon>Podocopida</taxon>
        <taxon>Cypridocopina</taxon>
        <taxon>Cypridoidea</taxon>
        <taxon>Cyprididae</taxon>
        <taxon>Notodromas</taxon>
    </lineage>
</organism>
<evidence type="ECO:0000256" key="3">
    <source>
        <dbReference type="ARBA" id="ARBA00022989"/>
    </source>
</evidence>
<proteinExistence type="predicted"/>
<dbReference type="Proteomes" id="UP000678499">
    <property type="component" value="Unassembled WGS sequence"/>
</dbReference>
<dbReference type="EMBL" id="CAJPEX010000748">
    <property type="protein sequence ID" value="CAG0917065.1"/>
    <property type="molecule type" value="Genomic_DNA"/>
</dbReference>
<dbReference type="Gene3D" id="1.10.1450.10">
    <property type="entry name" value="Tetraspanin"/>
    <property type="match status" value="1"/>
</dbReference>
<evidence type="ECO:0000256" key="2">
    <source>
        <dbReference type="ARBA" id="ARBA00022692"/>
    </source>
</evidence>
<sequence length="326" mass="36067">MLNCGCTAVKYVLWIVNFLIFIAGLAVLALGIWIYSDLSSFLYTVRNLPVENYQLEVWTQSQVLKEAMYVLMALGGFLLILGFLGCCGASRENRCFLLMYGIVVLLLSLTLASLIGVFFGMKDKLVTEGRTAMDKALLEDYRYNQKTNDTNIATNVLNLLMAKLGCCGVNDYTDFKRKVKDWPSELEIPPACCKLKDSKDNSYDPVDSNCLRDPRDSNANINQGCFDKLITIVNDNLLIVLGAMVGLIVVLFVAADPVDSNCLRDPRDSNANINQGCFDKLITIVNDNLLIVLGAMVGLIVVLFVAAVFSFALFRALERQASGKFI</sequence>
<evidence type="ECO:0000256" key="5">
    <source>
        <dbReference type="SAM" id="Phobius"/>
    </source>
</evidence>
<reference evidence="6" key="1">
    <citation type="submission" date="2020-11" db="EMBL/GenBank/DDBJ databases">
        <authorList>
            <person name="Tran Van P."/>
        </authorList>
    </citation>
    <scope>NUCLEOTIDE SEQUENCE</scope>
</reference>
<evidence type="ECO:0000313" key="6">
    <source>
        <dbReference type="EMBL" id="CAD7276913.1"/>
    </source>
</evidence>
<feature type="transmembrane region" description="Helical" evidence="5">
    <location>
        <begin position="97"/>
        <end position="120"/>
    </location>
</feature>
<feature type="transmembrane region" description="Helical" evidence="5">
    <location>
        <begin position="237"/>
        <end position="255"/>
    </location>
</feature>
<gene>
    <name evidence="6" type="ORF">NMOB1V02_LOCUS4661</name>
</gene>
<dbReference type="OrthoDB" id="6134317at2759"/>
<dbReference type="Pfam" id="PF00335">
    <property type="entry name" value="Tetraspanin"/>
    <property type="match status" value="1"/>
</dbReference>
<dbReference type="PRINTS" id="PR00259">
    <property type="entry name" value="TMFOUR"/>
</dbReference>
<keyword evidence="7" id="KW-1185">Reference proteome</keyword>
<keyword evidence="2 5" id="KW-0812">Transmembrane</keyword>
<name>A0A7R9BKB3_9CRUS</name>
<dbReference type="AlphaFoldDB" id="A0A7R9BKB3"/>
<dbReference type="EMBL" id="OA882785">
    <property type="protein sequence ID" value="CAD7276913.1"/>
    <property type="molecule type" value="Genomic_DNA"/>
</dbReference>
<dbReference type="PANTHER" id="PTHR19282">
    <property type="entry name" value="TETRASPANIN"/>
    <property type="match status" value="1"/>
</dbReference>
<feature type="transmembrane region" description="Helical" evidence="5">
    <location>
        <begin position="289"/>
        <end position="314"/>
    </location>
</feature>
<accession>A0A7R9BKB3</accession>
<keyword evidence="4 5" id="KW-0472">Membrane</keyword>
<keyword evidence="3 5" id="KW-1133">Transmembrane helix</keyword>
<evidence type="ECO:0008006" key="8">
    <source>
        <dbReference type="Google" id="ProtNLM"/>
    </source>
</evidence>
<evidence type="ECO:0000313" key="7">
    <source>
        <dbReference type="Proteomes" id="UP000678499"/>
    </source>
</evidence>
<dbReference type="PANTHER" id="PTHR19282:SF519">
    <property type="entry name" value="TETRASPANIN"/>
    <property type="match status" value="1"/>
</dbReference>
<feature type="transmembrane region" description="Helical" evidence="5">
    <location>
        <begin position="12"/>
        <end position="36"/>
    </location>
</feature>
<feature type="transmembrane region" description="Helical" evidence="5">
    <location>
        <begin position="69"/>
        <end position="91"/>
    </location>
</feature>
<dbReference type="InterPro" id="IPR018499">
    <property type="entry name" value="Tetraspanin/Peripherin"/>
</dbReference>
<protein>
    <recommendedName>
        <fullName evidence="8">Tetraspanin</fullName>
    </recommendedName>
</protein>